<comment type="caution">
    <text evidence="3">The sequence shown here is derived from an EMBL/GenBank/DDBJ whole genome shotgun (WGS) entry which is preliminary data.</text>
</comment>
<proteinExistence type="predicted"/>
<evidence type="ECO:0000256" key="1">
    <source>
        <dbReference type="SAM" id="MobiDB-lite"/>
    </source>
</evidence>
<protein>
    <recommendedName>
        <fullName evidence="5">F-box domain-containing protein</fullName>
    </recommendedName>
</protein>
<evidence type="ECO:0008006" key="5">
    <source>
        <dbReference type="Google" id="ProtNLM"/>
    </source>
</evidence>
<keyword evidence="4" id="KW-1185">Reference proteome</keyword>
<gene>
    <name evidence="2" type="ORF">E0L32_001968</name>
    <name evidence="3" type="ORF">E0L32_002165</name>
</gene>
<feature type="compositionally biased region" description="Pro residues" evidence="1">
    <location>
        <begin position="207"/>
        <end position="226"/>
    </location>
</feature>
<accession>A0A507AFV1</accession>
<reference evidence="3 4" key="1">
    <citation type="submission" date="2019-06" db="EMBL/GenBank/DDBJ databases">
        <title>Draft genome sequence of the filamentous fungus Phialemoniopsis curvata isolated from diesel fuel.</title>
        <authorList>
            <person name="Varaljay V.A."/>
            <person name="Lyon W.J."/>
            <person name="Crouch A.L."/>
            <person name="Drake C.E."/>
            <person name="Hollomon J.M."/>
            <person name="Nadeau L.J."/>
            <person name="Nunn H.S."/>
            <person name="Stevenson B.S."/>
            <person name="Bojanowski C.L."/>
            <person name="Crookes-Goodson W.J."/>
        </authorList>
    </citation>
    <scope>NUCLEOTIDE SEQUENCE [LARGE SCALE GENOMIC DNA]</scope>
    <source>
        <strain evidence="3 4">D216</strain>
    </source>
</reference>
<evidence type="ECO:0000313" key="2">
    <source>
        <dbReference type="EMBL" id="TPX07365.1"/>
    </source>
</evidence>
<organism evidence="3 4">
    <name type="scientific">Thyridium curvatum</name>
    <dbReference type="NCBI Taxonomy" id="1093900"/>
    <lineage>
        <taxon>Eukaryota</taxon>
        <taxon>Fungi</taxon>
        <taxon>Dikarya</taxon>
        <taxon>Ascomycota</taxon>
        <taxon>Pezizomycotina</taxon>
        <taxon>Sordariomycetes</taxon>
        <taxon>Sordariomycetidae</taxon>
        <taxon>Thyridiales</taxon>
        <taxon>Thyridiaceae</taxon>
        <taxon>Thyridium</taxon>
    </lineage>
</organism>
<dbReference type="GeneID" id="41969415"/>
<dbReference type="RefSeq" id="XP_030989076.1">
    <property type="nucleotide sequence ID" value="XM_031136105.1"/>
</dbReference>
<dbReference type="OrthoDB" id="4358152at2759"/>
<evidence type="ECO:0000313" key="3">
    <source>
        <dbReference type="EMBL" id="TPX07562.1"/>
    </source>
</evidence>
<dbReference type="STRING" id="1093900.A0A507AFV1"/>
<feature type="region of interest" description="Disordered" evidence="1">
    <location>
        <begin position="201"/>
        <end position="232"/>
    </location>
</feature>
<dbReference type="EMBL" id="SKBQ01000008">
    <property type="protein sequence ID" value="TPX07365.1"/>
    <property type="molecule type" value="Genomic_DNA"/>
</dbReference>
<dbReference type="Proteomes" id="UP000319257">
    <property type="component" value="Unassembled WGS sequence"/>
</dbReference>
<dbReference type="InParanoid" id="A0A507AFV1"/>
<dbReference type="AlphaFoldDB" id="A0A507AFV1"/>
<sequence>MNCSSPYLSISTADSSQRAYQEMDRFAALPPEILCEVLKSLPNLHSLQNLRRASPAVNSLLHEEDSPVTSDIVESIISSNLVHSTRLTVRLVILLAWGVDGHHVLFEAPDDLRDILWGPHREAPPARERHRDTVGHRPLTRYTGLPSAVLVRVIALSERVHELGHRCFHVMLARVLASQPRRPKDPSLNYVAYLRQVQAARRERAPSRPPTPEPESEPVPFPPAATAPPSWGETQRLEAVSWEYALEAMKLYLPPSSDPVTTAWQASIREVFQPPAEYYVPQWTSYSALEECLPEQVMRLSEAINVLPALQQSCCQGGPLMDDHEEWKPPAYLNTKQDRLDLEPDWGIYPTWLVSPTKREEWSPIFQAELHDFFPLGFALWCRKRMAALGFLAQKDAKTQRKRVADWPKLNGKWPAHNVEYSDQFACRSVMSPSQVEAMHERLASWWADNVVNQPPRGR</sequence>
<name>A0A507AFV1_9PEZI</name>
<dbReference type="EMBL" id="SKBQ01000008">
    <property type="protein sequence ID" value="TPX07562.1"/>
    <property type="molecule type" value="Genomic_DNA"/>
</dbReference>
<evidence type="ECO:0000313" key="4">
    <source>
        <dbReference type="Proteomes" id="UP000319257"/>
    </source>
</evidence>